<dbReference type="RefSeq" id="WP_128562552.1">
    <property type="nucleotide sequence ID" value="NZ_BPQH01000006.1"/>
</dbReference>
<proteinExistence type="predicted"/>
<dbReference type="InterPro" id="IPR000031">
    <property type="entry name" value="PurE_dom"/>
</dbReference>
<gene>
    <name evidence="2" type="primary">larB</name>
    <name evidence="2" type="ORF">OPKNFCMD_2272</name>
</gene>
<evidence type="ECO:0000313" key="3">
    <source>
        <dbReference type="Proteomes" id="UP001055167"/>
    </source>
</evidence>
<dbReference type="InterPro" id="IPR039476">
    <property type="entry name" value="P2CMN_synthase_LarB"/>
</dbReference>
<organism evidence="2 3">
    <name type="scientific">Methylobacterium crusticola</name>
    <dbReference type="NCBI Taxonomy" id="1697972"/>
    <lineage>
        <taxon>Bacteria</taxon>
        <taxon>Pseudomonadati</taxon>
        <taxon>Pseudomonadota</taxon>
        <taxon>Alphaproteobacteria</taxon>
        <taxon>Hyphomicrobiales</taxon>
        <taxon>Methylobacteriaceae</taxon>
        <taxon>Methylobacterium</taxon>
    </lineage>
</organism>
<dbReference type="SUPFAM" id="SSF52255">
    <property type="entry name" value="N5-CAIR mutase (phosphoribosylaminoimidazole carboxylase, PurE)"/>
    <property type="match status" value="1"/>
</dbReference>
<dbReference type="Proteomes" id="UP001055167">
    <property type="component" value="Unassembled WGS sequence"/>
</dbReference>
<evidence type="ECO:0000259" key="1">
    <source>
        <dbReference type="SMART" id="SM01001"/>
    </source>
</evidence>
<dbReference type="SMART" id="SM01001">
    <property type="entry name" value="AIRC"/>
    <property type="match status" value="1"/>
</dbReference>
<dbReference type="Pfam" id="PF00731">
    <property type="entry name" value="AIRC"/>
    <property type="match status" value="1"/>
</dbReference>
<dbReference type="EMBL" id="BPQH01000006">
    <property type="protein sequence ID" value="GJD49541.1"/>
    <property type="molecule type" value="Genomic_DNA"/>
</dbReference>
<reference evidence="2" key="1">
    <citation type="journal article" date="2021" name="Front. Microbiol.">
        <title>Comprehensive Comparative Genomics and Phenotyping of Methylobacterium Species.</title>
        <authorList>
            <person name="Alessa O."/>
            <person name="Ogura Y."/>
            <person name="Fujitani Y."/>
            <person name="Takami H."/>
            <person name="Hayashi T."/>
            <person name="Sahin N."/>
            <person name="Tani A."/>
        </authorList>
    </citation>
    <scope>NUCLEOTIDE SEQUENCE</scope>
    <source>
        <strain evidence="2">KCTC 52305</strain>
    </source>
</reference>
<comment type="caution">
    <text evidence="2">The sequence shown here is derived from an EMBL/GenBank/DDBJ whole genome shotgun (WGS) entry which is preliminary data.</text>
</comment>
<dbReference type="Gene3D" id="3.40.50.1970">
    <property type="match status" value="1"/>
</dbReference>
<keyword evidence="3" id="KW-1185">Reference proteome</keyword>
<protein>
    <submittedName>
        <fullName evidence="2">Pyridinium-3,5-biscarboxylic acid mononucleotide synthase</fullName>
    </submittedName>
</protein>
<feature type="domain" description="PurE" evidence="1">
    <location>
        <begin position="89"/>
        <end position="221"/>
    </location>
</feature>
<sequence>MSVAEEFTLDFGRPERIGLEEAVYAAGKSPAQIDAILEAAKARGASLLLTRLDADRFAALDPRHRDRIDHCAVSRTGIFGNRRPVTGPPRVAIVAAGTSDVPVAREAERTLTYQGRAATLFADVGVAGLWRLTRRIEEIRAHPVVIVAAGMDAALPSVVGGLVAGAIVAVPTSVGYGVAEGGRAALDAVLASCAPGITVVNIDNGYGAACAALRLLHAAQRLAEAP</sequence>
<accession>A0ABQ4QWV7</accession>
<dbReference type="PANTHER" id="PTHR43064:SF1">
    <property type="entry name" value="SLL1489 PROTEIN"/>
    <property type="match status" value="1"/>
</dbReference>
<dbReference type="PANTHER" id="PTHR43064">
    <property type="entry name" value="PHOSPHORIBOSYLAMINOIMIDAZOLE CARBOXYLASE-RELATED"/>
    <property type="match status" value="1"/>
</dbReference>
<dbReference type="NCBIfam" id="NF033503">
    <property type="entry name" value="LarB"/>
    <property type="match status" value="1"/>
</dbReference>
<reference evidence="2" key="2">
    <citation type="submission" date="2021-08" db="EMBL/GenBank/DDBJ databases">
        <authorList>
            <person name="Tani A."/>
            <person name="Ola A."/>
            <person name="Ogura Y."/>
            <person name="Katsura K."/>
            <person name="Hayashi T."/>
        </authorList>
    </citation>
    <scope>NUCLEOTIDE SEQUENCE</scope>
    <source>
        <strain evidence="2">KCTC 52305</strain>
    </source>
</reference>
<name>A0ABQ4QWV7_9HYPH</name>
<evidence type="ECO:0000313" key="2">
    <source>
        <dbReference type="EMBL" id="GJD49541.1"/>
    </source>
</evidence>